<feature type="transmembrane region" description="Helical" evidence="6">
    <location>
        <begin position="107"/>
        <end position="126"/>
    </location>
</feature>
<name>A0ABY4DXF9_9NEIS</name>
<feature type="transmembrane region" description="Helical" evidence="6">
    <location>
        <begin position="212"/>
        <end position="237"/>
    </location>
</feature>
<sequence>MVFPLNKTASVWKICLILALGAFSMGNAKYSIIQLMPMIAADFQVPLREIQKAVVAYFWGGILGAPLFAIVCRNWNKHHTLVFLSIWCFLGNLSSSFATNAEVLLCLRFLSGMPHGAFLAFAVLSMAQASNKAQVGRYVGVVLLGVSIATVFAAPFNAWIGETQSWQSAFRFVALCDILIALLVHDFLPQERSKPAPVSVRQLLLSLHSKPVWLLLLMEGLITACVTTVWSFSVLILSTHSTTPSNLEFIATMVLAIGFLCGQVLGIYIANGNTHKSIGWSCLATLASSVLIWVFLDNYRIALIGVFLLNSTLLINILIQVHLLHIVSHSRYLVFCLLNGALFIGNFAGSLGAYGVLQWTGKNHSVLILGMVFAFLAVIAWLCLNQINLKSRSLKQPAT</sequence>
<proteinExistence type="predicted"/>
<feature type="transmembrane region" description="Helical" evidence="6">
    <location>
        <begin position="81"/>
        <end position="101"/>
    </location>
</feature>
<dbReference type="RefSeq" id="WP_058356360.1">
    <property type="nucleotide sequence ID" value="NZ_CABKVG010000009.1"/>
</dbReference>
<dbReference type="InterPro" id="IPR020846">
    <property type="entry name" value="MFS_dom"/>
</dbReference>
<evidence type="ECO:0000259" key="7">
    <source>
        <dbReference type="PROSITE" id="PS50850"/>
    </source>
</evidence>
<dbReference type="SUPFAM" id="SSF103473">
    <property type="entry name" value="MFS general substrate transporter"/>
    <property type="match status" value="1"/>
</dbReference>
<gene>
    <name evidence="8" type="ORF">LVJ82_12010</name>
</gene>
<evidence type="ECO:0000256" key="3">
    <source>
        <dbReference type="ARBA" id="ARBA00022692"/>
    </source>
</evidence>
<reference evidence="8 9" key="1">
    <citation type="journal article" date="2022" name="Res Sq">
        <title>Evolution of multicellular longitudinally dividing oral cavity symbionts (Neisseriaceae).</title>
        <authorList>
            <person name="Nyongesa S."/>
            <person name="Weber P."/>
            <person name="Bernet E."/>
            <person name="Pullido F."/>
            <person name="Nieckarz M."/>
            <person name="Delaby M."/>
            <person name="Nieves C."/>
            <person name="Viehboeck T."/>
            <person name="Krause N."/>
            <person name="Rivera-Millot A."/>
            <person name="Nakamura A."/>
            <person name="Vischer N."/>
            <person name="VanNieuwenhze M."/>
            <person name="Brun Y."/>
            <person name="Cava F."/>
            <person name="Bulgheresi S."/>
            <person name="Veyrier F."/>
        </authorList>
    </citation>
    <scope>NUCLEOTIDE SEQUENCE [LARGE SCALE GENOMIC DNA]</scope>
    <source>
        <strain evidence="8 9">SN4</strain>
    </source>
</reference>
<keyword evidence="5 6" id="KW-0472">Membrane</keyword>
<evidence type="ECO:0000256" key="4">
    <source>
        <dbReference type="ARBA" id="ARBA00022989"/>
    </source>
</evidence>
<dbReference type="EMBL" id="CP091511">
    <property type="protein sequence ID" value="UOO88210.1"/>
    <property type="molecule type" value="Genomic_DNA"/>
</dbReference>
<dbReference type="Pfam" id="PF07690">
    <property type="entry name" value="MFS_1"/>
    <property type="match status" value="1"/>
</dbReference>
<dbReference type="PANTHER" id="PTHR43124:SF3">
    <property type="entry name" value="CHLORAMPHENICOL EFFLUX PUMP RV0191"/>
    <property type="match status" value="1"/>
</dbReference>
<accession>A0ABY4DXF9</accession>
<feature type="transmembrane region" description="Helical" evidence="6">
    <location>
        <begin position="277"/>
        <end position="296"/>
    </location>
</feature>
<feature type="transmembrane region" description="Helical" evidence="6">
    <location>
        <begin position="302"/>
        <end position="325"/>
    </location>
</feature>
<evidence type="ECO:0000256" key="6">
    <source>
        <dbReference type="SAM" id="Phobius"/>
    </source>
</evidence>
<evidence type="ECO:0000313" key="8">
    <source>
        <dbReference type="EMBL" id="UOO88210.1"/>
    </source>
</evidence>
<dbReference type="Gene3D" id="1.20.1250.20">
    <property type="entry name" value="MFS general substrate transporter like domains"/>
    <property type="match status" value="1"/>
</dbReference>
<feature type="transmembrane region" description="Helical" evidence="6">
    <location>
        <begin position="366"/>
        <end position="384"/>
    </location>
</feature>
<feature type="transmembrane region" description="Helical" evidence="6">
    <location>
        <begin position="52"/>
        <end position="72"/>
    </location>
</feature>
<keyword evidence="2" id="KW-1003">Cell membrane</keyword>
<feature type="domain" description="Major facilitator superfamily (MFS) profile" evidence="7">
    <location>
        <begin position="14"/>
        <end position="388"/>
    </location>
</feature>
<feature type="transmembrane region" description="Helical" evidence="6">
    <location>
        <begin position="249"/>
        <end position="270"/>
    </location>
</feature>
<keyword evidence="3 6" id="KW-0812">Transmembrane</keyword>
<dbReference type="Proteomes" id="UP000832011">
    <property type="component" value="Chromosome"/>
</dbReference>
<evidence type="ECO:0000256" key="1">
    <source>
        <dbReference type="ARBA" id="ARBA00004651"/>
    </source>
</evidence>
<dbReference type="PROSITE" id="PS50850">
    <property type="entry name" value="MFS"/>
    <property type="match status" value="1"/>
</dbReference>
<dbReference type="CDD" id="cd17324">
    <property type="entry name" value="MFS_NepI_like"/>
    <property type="match status" value="1"/>
</dbReference>
<evidence type="ECO:0000256" key="5">
    <source>
        <dbReference type="ARBA" id="ARBA00023136"/>
    </source>
</evidence>
<feature type="transmembrane region" description="Helical" evidence="6">
    <location>
        <begin position="332"/>
        <end position="354"/>
    </location>
</feature>
<comment type="subcellular location">
    <subcellularLocation>
        <location evidence="1">Cell membrane</location>
        <topology evidence="1">Multi-pass membrane protein</topology>
    </subcellularLocation>
</comment>
<organism evidence="8 9">
    <name type="scientific">Vitreoscilla massiliensis</name>
    <dbReference type="NCBI Taxonomy" id="1689272"/>
    <lineage>
        <taxon>Bacteria</taxon>
        <taxon>Pseudomonadati</taxon>
        <taxon>Pseudomonadota</taxon>
        <taxon>Betaproteobacteria</taxon>
        <taxon>Neisseriales</taxon>
        <taxon>Neisseriaceae</taxon>
        <taxon>Vitreoscilla</taxon>
    </lineage>
</organism>
<evidence type="ECO:0000313" key="9">
    <source>
        <dbReference type="Proteomes" id="UP000832011"/>
    </source>
</evidence>
<evidence type="ECO:0000256" key="2">
    <source>
        <dbReference type="ARBA" id="ARBA00022475"/>
    </source>
</evidence>
<dbReference type="PANTHER" id="PTHR43124">
    <property type="entry name" value="PURINE EFFLUX PUMP PBUE"/>
    <property type="match status" value="1"/>
</dbReference>
<feature type="transmembrane region" description="Helical" evidence="6">
    <location>
        <begin position="138"/>
        <end position="160"/>
    </location>
</feature>
<keyword evidence="9" id="KW-1185">Reference proteome</keyword>
<dbReference type="InterPro" id="IPR050189">
    <property type="entry name" value="MFS_Efflux_Transporters"/>
</dbReference>
<dbReference type="InterPro" id="IPR036259">
    <property type="entry name" value="MFS_trans_sf"/>
</dbReference>
<dbReference type="InterPro" id="IPR011701">
    <property type="entry name" value="MFS"/>
</dbReference>
<protein>
    <submittedName>
        <fullName evidence="8">MFS transporter</fullName>
    </submittedName>
</protein>
<keyword evidence="4 6" id="KW-1133">Transmembrane helix</keyword>